<accession>A0A6C0EUD4</accession>
<reference evidence="1" key="1">
    <citation type="journal article" date="2020" name="Nature">
        <title>Giant virus diversity and host interactions through global metagenomics.</title>
        <authorList>
            <person name="Schulz F."/>
            <person name="Roux S."/>
            <person name="Paez-Espino D."/>
            <person name="Jungbluth S."/>
            <person name="Walsh D.A."/>
            <person name="Denef V.J."/>
            <person name="McMahon K.D."/>
            <person name="Konstantinidis K.T."/>
            <person name="Eloe-Fadrosh E.A."/>
            <person name="Kyrpides N.C."/>
            <person name="Woyke T."/>
        </authorList>
    </citation>
    <scope>NUCLEOTIDE SEQUENCE</scope>
    <source>
        <strain evidence="1">GVMAG-M-3300009161-30</strain>
    </source>
</reference>
<evidence type="ECO:0000313" key="1">
    <source>
        <dbReference type="EMBL" id="QHT32618.1"/>
    </source>
</evidence>
<dbReference type="AlphaFoldDB" id="A0A6C0EUD4"/>
<protein>
    <submittedName>
        <fullName evidence="1">Uncharacterized protein</fullName>
    </submittedName>
</protein>
<organism evidence="1">
    <name type="scientific">viral metagenome</name>
    <dbReference type="NCBI Taxonomy" id="1070528"/>
    <lineage>
        <taxon>unclassified sequences</taxon>
        <taxon>metagenomes</taxon>
        <taxon>organismal metagenomes</taxon>
    </lineage>
</organism>
<sequence>MNQYDINNIYFCDPIKNNVMSNGLFIRIIYSTPYVVLNGINLFVSLNDISVEKYYNKYKCSFNVNTHKELIDSIKIIEEDILKNADIKHKIPQYKVYEQVRNGNIKIFSDNIEKINNNLFMLKISGIWETETHYGITYKFSKIEHP</sequence>
<proteinExistence type="predicted"/>
<name>A0A6C0EUD4_9ZZZZ</name>
<dbReference type="EMBL" id="MN738945">
    <property type="protein sequence ID" value="QHT32618.1"/>
    <property type="molecule type" value="Genomic_DNA"/>
</dbReference>